<comment type="caution">
    <text evidence="1">The sequence shown here is derived from an EMBL/GenBank/DDBJ whole genome shotgun (WGS) entry which is preliminary data.</text>
</comment>
<protein>
    <recommendedName>
        <fullName evidence="2">RRM domain-containing protein</fullName>
    </recommendedName>
</protein>
<accession>X1EY45</accession>
<evidence type="ECO:0000313" key="1">
    <source>
        <dbReference type="EMBL" id="GAH37467.1"/>
    </source>
</evidence>
<gene>
    <name evidence="1" type="ORF">S03H2_20485</name>
</gene>
<reference evidence="1" key="1">
    <citation type="journal article" date="2014" name="Front. Microbiol.">
        <title>High frequency of phylogenetically diverse reductive dehalogenase-homologous genes in deep subseafloor sedimentary metagenomes.</title>
        <authorList>
            <person name="Kawai M."/>
            <person name="Futagami T."/>
            <person name="Toyoda A."/>
            <person name="Takaki Y."/>
            <person name="Nishi S."/>
            <person name="Hori S."/>
            <person name="Arai W."/>
            <person name="Tsubouchi T."/>
            <person name="Morono Y."/>
            <person name="Uchiyama I."/>
            <person name="Ito T."/>
            <person name="Fujiyama A."/>
            <person name="Inagaki F."/>
            <person name="Takami H."/>
        </authorList>
    </citation>
    <scope>NUCLEOTIDE SEQUENCE</scope>
    <source>
        <strain evidence="1">Expedition CK06-06</strain>
    </source>
</reference>
<dbReference type="AlphaFoldDB" id="X1EY45"/>
<dbReference type="EMBL" id="BARU01010802">
    <property type="protein sequence ID" value="GAH37467.1"/>
    <property type="molecule type" value="Genomic_DNA"/>
</dbReference>
<name>X1EY45_9ZZZZ</name>
<sequence>MIKSTIIYANNEEEARDTVQAKYGKVTKIECLGLNHMKNPYYRVTYRPI</sequence>
<organism evidence="1">
    <name type="scientific">marine sediment metagenome</name>
    <dbReference type="NCBI Taxonomy" id="412755"/>
    <lineage>
        <taxon>unclassified sequences</taxon>
        <taxon>metagenomes</taxon>
        <taxon>ecological metagenomes</taxon>
    </lineage>
</organism>
<proteinExistence type="predicted"/>
<evidence type="ECO:0008006" key="2">
    <source>
        <dbReference type="Google" id="ProtNLM"/>
    </source>
</evidence>